<gene>
    <name evidence="1" type="ORF">RAG0_06347</name>
</gene>
<proteinExistence type="predicted"/>
<dbReference type="EMBL" id="FJUX01000030">
    <property type="protein sequence ID" value="CZS97187.1"/>
    <property type="molecule type" value="Genomic_DNA"/>
</dbReference>
<dbReference type="AlphaFoldDB" id="A0A1E1KGM2"/>
<dbReference type="Proteomes" id="UP000178912">
    <property type="component" value="Unassembled WGS sequence"/>
</dbReference>
<sequence length="92" mass="10768">MAMSDLKGSHNNIKANLHDHAVDGQYRLSQWQLAPELLFIRVAHVSRHPGRYYEDSRVEHRIYLIPLSLFWLHKQHSLNLLPEKEALIACTE</sequence>
<accession>A0A1E1KGM2</accession>
<keyword evidence="2" id="KW-1185">Reference proteome</keyword>
<evidence type="ECO:0000313" key="1">
    <source>
        <dbReference type="EMBL" id="CZS97187.1"/>
    </source>
</evidence>
<name>A0A1E1KGM2_9HELO</name>
<protein>
    <submittedName>
        <fullName evidence="1">Uncharacterized protein</fullName>
    </submittedName>
</protein>
<evidence type="ECO:0000313" key="2">
    <source>
        <dbReference type="Proteomes" id="UP000178912"/>
    </source>
</evidence>
<reference evidence="2" key="1">
    <citation type="submission" date="2016-03" db="EMBL/GenBank/DDBJ databases">
        <authorList>
            <person name="Guldener U."/>
        </authorList>
    </citation>
    <scope>NUCLEOTIDE SEQUENCE [LARGE SCALE GENOMIC DNA]</scope>
    <source>
        <strain evidence="2">04CH-RAC-A.6.1</strain>
    </source>
</reference>
<organism evidence="1 2">
    <name type="scientific">Rhynchosporium agropyri</name>
    <dbReference type="NCBI Taxonomy" id="914238"/>
    <lineage>
        <taxon>Eukaryota</taxon>
        <taxon>Fungi</taxon>
        <taxon>Dikarya</taxon>
        <taxon>Ascomycota</taxon>
        <taxon>Pezizomycotina</taxon>
        <taxon>Leotiomycetes</taxon>
        <taxon>Helotiales</taxon>
        <taxon>Ploettnerulaceae</taxon>
        <taxon>Rhynchosporium</taxon>
    </lineage>
</organism>